<gene>
    <name evidence="3" type="ORF">BZ3500_MVSOF-1268-A1-R1_CHR7-3G09702</name>
</gene>
<dbReference type="Proteomes" id="UP000249723">
    <property type="component" value="Unassembled WGS sequence"/>
</dbReference>
<protein>
    <submittedName>
        <fullName evidence="3">BZ3500_MvSof-1268-A1-R1_Chr7-3g09702 protein</fullName>
    </submittedName>
</protein>
<organism evidence="3 4">
    <name type="scientific">Microbotryum saponariae</name>
    <dbReference type="NCBI Taxonomy" id="289078"/>
    <lineage>
        <taxon>Eukaryota</taxon>
        <taxon>Fungi</taxon>
        <taxon>Dikarya</taxon>
        <taxon>Basidiomycota</taxon>
        <taxon>Pucciniomycotina</taxon>
        <taxon>Microbotryomycetes</taxon>
        <taxon>Microbotryales</taxon>
        <taxon>Microbotryaceae</taxon>
        <taxon>Microbotryum</taxon>
    </lineage>
</organism>
<accession>A0A2X0L198</accession>
<evidence type="ECO:0000256" key="1">
    <source>
        <dbReference type="SAM" id="MobiDB-lite"/>
    </source>
</evidence>
<feature type="chain" id="PRO_5030060132" evidence="2">
    <location>
        <begin position="19"/>
        <end position="62"/>
    </location>
</feature>
<feature type="signal peptide" evidence="2">
    <location>
        <begin position="1"/>
        <end position="18"/>
    </location>
</feature>
<feature type="compositionally biased region" description="Basic and acidic residues" evidence="1">
    <location>
        <begin position="35"/>
        <end position="45"/>
    </location>
</feature>
<reference evidence="4" key="1">
    <citation type="submission" date="2016-10" db="EMBL/GenBank/DDBJ databases">
        <authorList>
            <person name="Jeantristanb JTB J.-T."/>
            <person name="Ricardo R."/>
        </authorList>
    </citation>
    <scope>NUCLEOTIDE SEQUENCE [LARGE SCALE GENOMIC DNA]</scope>
</reference>
<keyword evidence="2" id="KW-0732">Signal</keyword>
<dbReference type="EMBL" id="FMWP01000125">
    <property type="protein sequence ID" value="SDA02443.1"/>
    <property type="molecule type" value="Genomic_DNA"/>
</dbReference>
<evidence type="ECO:0000313" key="4">
    <source>
        <dbReference type="Proteomes" id="UP000249723"/>
    </source>
</evidence>
<feature type="region of interest" description="Disordered" evidence="1">
    <location>
        <begin position="22"/>
        <end position="62"/>
    </location>
</feature>
<evidence type="ECO:0000313" key="3">
    <source>
        <dbReference type="EMBL" id="SDA02443.1"/>
    </source>
</evidence>
<keyword evidence="4" id="KW-1185">Reference proteome</keyword>
<evidence type="ECO:0000256" key="2">
    <source>
        <dbReference type="SAM" id="SignalP"/>
    </source>
</evidence>
<proteinExistence type="predicted"/>
<dbReference type="AlphaFoldDB" id="A0A2X0L198"/>
<name>A0A2X0L198_9BASI</name>
<sequence length="62" mass="6728">MKYSLVFVALVVIATVNGSRLPADATEFSPTSEVDDLHALDEHTPLRARSRPSIPLPAVEPE</sequence>